<organism evidence="1 2">
    <name type="scientific">Salix dunnii</name>
    <dbReference type="NCBI Taxonomy" id="1413687"/>
    <lineage>
        <taxon>Eukaryota</taxon>
        <taxon>Viridiplantae</taxon>
        <taxon>Streptophyta</taxon>
        <taxon>Embryophyta</taxon>
        <taxon>Tracheophyta</taxon>
        <taxon>Spermatophyta</taxon>
        <taxon>Magnoliopsida</taxon>
        <taxon>eudicotyledons</taxon>
        <taxon>Gunneridae</taxon>
        <taxon>Pentapetalae</taxon>
        <taxon>rosids</taxon>
        <taxon>fabids</taxon>
        <taxon>Malpighiales</taxon>
        <taxon>Salicaceae</taxon>
        <taxon>Saliceae</taxon>
        <taxon>Salix</taxon>
    </lineage>
</organism>
<proteinExistence type="predicted"/>
<dbReference type="InterPro" id="IPR029063">
    <property type="entry name" value="SAM-dependent_MTases_sf"/>
</dbReference>
<name>A0A835JWM7_9ROSI</name>
<dbReference type="Proteomes" id="UP000657918">
    <property type="component" value="Unassembled WGS sequence"/>
</dbReference>
<dbReference type="InterPro" id="IPR005299">
    <property type="entry name" value="MeTrfase_7"/>
</dbReference>
<dbReference type="SUPFAM" id="SSF53335">
    <property type="entry name" value="S-adenosyl-L-methionine-dependent methyltransferases"/>
    <property type="match status" value="1"/>
</dbReference>
<dbReference type="EMBL" id="JADGMS010000009">
    <property type="protein sequence ID" value="KAF9676036.1"/>
    <property type="molecule type" value="Genomic_DNA"/>
</dbReference>
<comment type="caution">
    <text evidence="1">The sequence shown here is derived from an EMBL/GenBank/DDBJ whole genome shotgun (WGS) entry which is preliminary data.</text>
</comment>
<gene>
    <name evidence="1" type="ORF">SADUNF_Sadunf09G0096800</name>
</gene>
<reference evidence="1 2" key="1">
    <citation type="submission" date="2020-10" db="EMBL/GenBank/DDBJ databases">
        <title>Plant Genome Project.</title>
        <authorList>
            <person name="Zhang R.-G."/>
        </authorList>
    </citation>
    <scope>NUCLEOTIDE SEQUENCE [LARGE SCALE GENOMIC DNA]</scope>
    <source>
        <strain evidence="1">FAFU-HL-1</strain>
        <tissue evidence="1">Leaf</tissue>
    </source>
</reference>
<dbReference type="AlphaFoldDB" id="A0A835JWM7"/>
<evidence type="ECO:0000313" key="1">
    <source>
        <dbReference type="EMBL" id="KAF9676036.1"/>
    </source>
</evidence>
<dbReference type="OrthoDB" id="1523883at2759"/>
<dbReference type="GO" id="GO:0008168">
    <property type="term" value="F:methyltransferase activity"/>
    <property type="evidence" value="ECO:0007669"/>
    <property type="project" value="InterPro"/>
</dbReference>
<keyword evidence="2" id="KW-1185">Reference proteome</keyword>
<evidence type="ECO:0000313" key="2">
    <source>
        <dbReference type="Proteomes" id="UP000657918"/>
    </source>
</evidence>
<dbReference type="Gene3D" id="3.40.50.150">
    <property type="entry name" value="Vaccinia Virus protein VP39"/>
    <property type="match status" value="1"/>
</dbReference>
<dbReference type="Pfam" id="PF03492">
    <property type="entry name" value="Methyltransf_7"/>
    <property type="match status" value="1"/>
</dbReference>
<accession>A0A835JWM7</accession>
<protein>
    <submittedName>
        <fullName evidence="1">Uncharacterized protein</fullName>
    </submittedName>
</protein>
<sequence>MFKAYFDLFENDLMVSLKSRLEEMIPGGRIVLNVTGSDRKADISGNQGCAIWKLLGSILMTLS</sequence>